<dbReference type="PANTHER" id="PTHR32141">
    <property type="match status" value="1"/>
</dbReference>
<dbReference type="InterPro" id="IPR006566">
    <property type="entry name" value="FBD"/>
</dbReference>
<dbReference type="STRING" id="77586.A0A0D9V892"/>
<evidence type="ECO:0000313" key="3">
    <source>
        <dbReference type="Proteomes" id="UP000032180"/>
    </source>
</evidence>
<dbReference type="InterPro" id="IPR001810">
    <property type="entry name" value="F-box_dom"/>
</dbReference>
<dbReference type="PROSITE" id="PS50181">
    <property type="entry name" value="FBOX"/>
    <property type="match status" value="1"/>
</dbReference>
<sequence length="517" mass="57248">MDSMRTNILHIMGLSDDMKIVFKSVYSSLPDPPISLHAPLASSRAAHPPLDGVDRISALPSEILRDIISRLPAKEAARTSALSSRWRGLWHSVPLVVADSHLKHIGRPPRVDELDHRGGILLRAIDGMGDAAPRVSCALAAHPGPFRGVHLTCTPMDAYEIEIALWLQLLVAKGVEELVLAHRASDLETDVPGRRRAPSLRQFPPHLRELGMCSMIMGGKDIAYMLDRCPVLENLAIVSARGPVRLRVASNTLRCVEVTSSLVKEIIVERAPRLERLMFWEAWGMGGTVDMTAGLIGMHTSVKIGHAPNLRVLGFLVPTMHELNIGNTIIMTGTKASPRTMMSSVKTLGIQVKLFDHNEVRMLPSFLRRFPNVETLYIQSETIPAMPPGKLSPRFLQETGPIDCLQKHIKKVIIREFRLQRCELDFIKFIAERGQVLEKIVVVLTHSCSSMADRLHASLRTFMASARVASEDYEMIVCESPSPVDATVWCFQGAFNMSKDPFDVSQCFKDGASCRAA</sequence>
<dbReference type="EnsemblPlants" id="LPERR01G33100.1">
    <property type="protein sequence ID" value="LPERR01G33100.1"/>
    <property type="gene ID" value="LPERR01G33100"/>
</dbReference>
<dbReference type="InterPro" id="IPR055411">
    <property type="entry name" value="LRR_FXL15/At3g58940/PEG3-like"/>
</dbReference>
<dbReference type="PANTHER" id="PTHR32141:SF40">
    <property type="entry name" value="OS06G0492900 PROTEIN"/>
    <property type="match status" value="1"/>
</dbReference>
<dbReference type="SMART" id="SM00256">
    <property type="entry name" value="FBOX"/>
    <property type="match status" value="1"/>
</dbReference>
<dbReference type="SUPFAM" id="SSF81383">
    <property type="entry name" value="F-box domain"/>
    <property type="match status" value="1"/>
</dbReference>
<organism evidence="2 3">
    <name type="scientific">Leersia perrieri</name>
    <dbReference type="NCBI Taxonomy" id="77586"/>
    <lineage>
        <taxon>Eukaryota</taxon>
        <taxon>Viridiplantae</taxon>
        <taxon>Streptophyta</taxon>
        <taxon>Embryophyta</taxon>
        <taxon>Tracheophyta</taxon>
        <taxon>Spermatophyta</taxon>
        <taxon>Magnoliopsida</taxon>
        <taxon>Liliopsida</taxon>
        <taxon>Poales</taxon>
        <taxon>Poaceae</taxon>
        <taxon>BOP clade</taxon>
        <taxon>Oryzoideae</taxon>
        <taxon>Oryzeae</taxon>
        <taxon>Oryzinae</taxon>
        <taxon>Leersia</taxon>
    </lineage>
</organism>
<dbReference type="eggNOG" id="ENOG502R6M0">
    <property type="taxonomic scope" value="Eukaryota"/>
</dbReference>
<dbReference type="Pfam" id="PF24758">
    <property type="entry name" value="LRR_At5g56370"/>
    <property type="match status" value="1"/>
</dbReference>
<dbReference type="HOGENOM" id="CLU_023151_4_2_1"/>
<proteinExistence type="predicted"/>
<dbReference type="Gramene" id="LPERR01G33100.1">
    <property type="protein sequence ID" value="LPERR01G33100.1"/>
    <property type="gene ID" value="LPERR01G33100"/>
</dbReference>
<dbReference type="Gene3D" id="1.20.1280.50">
    <property type="match status" value="1"/>
</dbReference>
<protein>
    <recommendedName>
        <fullName evidence="1">F-box domain-containing protein</fullName>
    </recommendedName>
</protein>
<feature type="domain" description="F-box" evidence="1">
    <location>
        <begin position="53"/>
        <end position="105"/>
    </location>
</feature>
<dbReference type="InterPro" id="IPR055302">
    <property type="entry name" value="F-box_dom-containing"/>
</dbReference>
<dbReference type="InterPro" id="IPR053781">
    <property type="entry name" value="F-box_AtFBL13-like"/>
</dbReference>
<name>A0A0D9V892_9ORYZ</name>
<reference evidence="2" key="3">
    <citation type="submission" date="2015-04" db="UniProtKB">
        <authorList>
            <consortium name="EnsemblPlants"/>
        </authorList>
    </citation>
    <scope>IDENTIFICATION</scope>
</reference>
<evidence type="ECO:0000313" key="2">
    <source>
        <dbReference type="EnsemblPlants" id="LPERR01G33100.1"/>
    </source>
</evidence>
<dbReference type="Pfam" id="PF00646">
    <property type="entry name" value="F-box"/>
    <property type="match status" value="1"/>
</dbReference>
<dbReference type="Proteomes" id="UP000032180">
    <property type="component" value="Chromosome 1"/>
</dbReference>
<keyword evidence="3" id="KW-1185">Reference proteome</keyword>
<dbReference type="AlphaFoldDB" id="A0A0D9V892"/>
<evidence type="ECO:0000259" key="1">
    <source>
        <dbReference type="PROSITE" id="PS50181"/>
    </source>
</evidence>
<dbReference type="InterPro" id="IPR036047">
    <property type="entry name" value="F-box-like_dom_sf"/>
</dbReference>
<dbReference type="Pfam" id="PF08387">
    <property type="entry name" value="FBD"/>
    <property type="match status" value="1"/>
</dbReference>
<reference evidence="2 3" key="1">
    <citation type="submission" date="2012-08" db="EMBL/GenBank/DDBJ databases">
        <title>Oryza genome evolution.</title>
        <authorList>
            <person name="Wing R.A."/>
        </authorList>
    </citation>
    <scope>NUCLEOTIDE SEQUENCE</scope>
</reference>
<reference evidence="3" key="2">
    <citation type="submission" date="2013-12" db="EMBL/GenBank/DDBJ databases">
        <authorList>
            <person name="Yu Y."/>
            <person name="Lee S."/>
            <person name="de Baynast K."/>
            <person name="Wissotski M."/>
            <person name="Liu L."/>
            <person name="Talag J."/>
            <person name="Goicoechea J."/>
            <person name="Angelova A."/>
            <person name="Jetty R."/>
            <person name="Kudrna D."/>
            <person name="Golser W."/>
            <person name="Rivera L."/>
            <person name="Zhang J."/>
            <person name="Wing R."/>
        </authorList>
    </citation>
    <scope>NUCLEOTIDE SEQUENCE</scope>
</reference>
<accession>A0A0D9V892</accession>
<dbReference type="CDD" id="cd22160">
    <property type="entry name" value="F-box_AtFBL13-like"/>
    <property type="match status" value="1"/>
</dbReference>